<gene>
    <name evidence="1" type="ORF">FJZ47_07795</name>
</gene>
<proteinExistence type="predicted"/>
<evidence type="ECO:0000313" key="1">
    <source>
        <dbReference type="EMBL" id="MBM3223685.1"/>
    </source>
</evidence>
<comment type="caution">
    <text evidence="1">The sequence shown here is derived from an EMBL/GenBank/DDBJ whole genome shotgun (WGS) entry which is preliminary data.</text>
</comment>
<dbReference type="Proteomes" id="UP000712673">
    <property type="component" value="Unassembled WGS sequence"/>
</dbReference>
<organism evidence="1 2">
    <name type="scientific">Tectimicrobiota bacterium</name>
    <dbReference type="NCBI Taxonomy" id="2528274"/>
    <lineage>
        <taxon>Bacteria</taxon>
        <taxon>Pseudomonadati</taxon>
        <taxon>Nitrospinota/Tectimicrobiota group</taxon>
        <taxon>Candidatus Tectimicrobiota</taxon>
    </lineage>
</organism>
<accession>A0A937W0V5</accession>
<name>A0A937W0V5_UNCTE</name>
<dbReference type="EMBL" id="VGLS01000181">
    <property type="protein sequence ID" value="MBM3223685.1"/>
    <property type="molecule type" value="Genomic_DNA"/>
</dbReference>
<dbReference type="AlphaFoldDB" id="A0A937W0V5"/>
<protein>
    <submittedName>
        <fullName evidence="1">Uncharacterized protein</fullName>
    </submittedName>
</protein>
<sequence>MVVYQGSANLWWLGLCCSVIVEGALGGVTPSPAQALDTPASSHSALPSPWDDTVLQAAWLTDDPRAGLAFVHLWQQHGRVFPDALLKRIVEAAVRPEAAYSGRRLPLIPVETCHRFRSKVATDSD</sequence>
<evidence type="ECO:0000313" key="2">
    <source>
        <dbReference type="Proteomes" id="UP000712673"/>
    </source>
</evidence>
<reference evidence="1" key="1">
    <citation type="submission" date="2019-03" db="EMBL/GenBank/DDBJ databases">
        <title>Lake Tanganyika Metagenome-Assembled Genomes (MAGs).</title>
        <authorList>
            <person name="Tran P."/>
        </authorList>
    </citation>
    <scope>NUCLEOTIDE SEQUENCE</scope>
    <source>
        <strain evidence="1">K_DeepCast_65m_m2_066</strain>
    </source>
</reference>